<sequence length="155" mass="15628">MVPGVSGAPDKAEVCCTSPFAHMTSPTGQAIRATRTSTATVAIARLRRRRAPPVGRSADVEELGAGERPGAVAPAVRGARGAPEALGRAVPAVERGAEPAVRGWDEVLRPGVGGLPVTGTASADDRTGRAAPGAIEAGRPAWPDGRAAWPDGRAA</sequence>
<proteinExistence type="predicted"/>
<evidence type="ECO:0000313" key="2">
    <source>
        <dbReference type="EMBL" id="GEP67365.1"/>
    </source>
</evidence>
<accession>A0A512P837</accession>
<feature type="region of interest" description="Disordered" evidence="1">
    <location>
        <begin position="107"/>
        <end position="155"/>
    </location>
</feature>
<evidence type="ECO:0000256" key="1">
    <source>
        <dbReference type="SAM" id="MobiDB-lite"/>
    </source>
</evidence>
<dbReference type="Proteomes" id="UP000321798">
    <property type="component" value="Unassembled WGS sequence"/>
</dbReference>
<gene>
    <name evidence="2" type="ORF">CSO01_00800</name>
</gene>
<dbReference type="AlphaFoldDB" id="A0A512P837"/>
<evidence type="ECO:0000313" key="3">
    <source>
        <dbReference type="Proteomes" id="UP000321798"/>
    </source>
</evidence>
<dbReference type="EMBL" id="BKAL01000001">
    <property type="protein sequence ID" value="GEP67365.1"/>
    <property type="molecule type" value="Genomic_DNA"/>
</dbReference>
<keyword evidence="3" id="KW-1185">Reference proteome</keyword>
<comment type="caution">
    <text evidence="2">The sequence shown here is derived from an EMBL/GenBank/DDBJ whole genome shotgun (WGS) entry which is preliminary data.</text>
</comment>
<organism evidence="2 3">
    <name type="scientific">Cellulomonas soli</name>
    <dbReference type="NCBI Taxonomy" id="931535"/>
    <lineage>
        <taxon>Bacteria</taxon>
        <taxon>Bacillati</taxon>
        <taxon>Actinomycetota</taxon>
        <taxon>Actinomycetes</taxon>
        <taxon>Micrococcales</taxon>
        <taxon>Cellulomonadaceae</taxon>
        <taxon>Cellulomonas</taxon>
    </lineage>
</organism>
<reference evidence="2 3" key="1">
    <citation type="submission" date="2019-07" db="EMBL/GenBank/DDBJ databases">
        <title>Whole genome shotgun sequence of Cellulomonas soli NBRC 109434.</title>
        <authorList>
            <person name="Hosoyama A."/>
            <person name="Uohara A."/>
            <person name="Ohji S."/>
            <person name="Ichikawa N."/>
        </authorList>
    </citation>
    <scope>NUCLEOTIDE SEQUENCE [LARGE SCALE GENOMIC DNA]</scope>
    <source>
        <strain evidence="2 3">NBRC 109434</strain>
    </source>
</reference>
<name>A0A512P837_9CELL</name>
<protein>
    <submittedName>
        <fullName evidence="2">Uncharacterized protein</fullName>
    </submittedName>
</protein>